<evidence type="ECO:0000256" key="12">
    <source>
        <dbReference type="ARBA" id="ARBA00037975"/>
    </source>
</evidence>
<proteinExistence type="inferred from homology"/>
<keyword evidence="7" id="KW-0479">Metal-binding</keyword>
<comment type="caution">
    <text evidence="15">The sequence shown here is derived from an EMBL/GenBank/DDBJ whole genome shotgun (WGS) entry which is preliminary data.</text>
</comment>
<protein>
    <submittedName>
        <fullName evidence="15">Cytochrome b</fullName>
    </submittedName>
</protein>
<dbReference type="InterPro" id="IPR052168">
    <property type="entry name" value="Cytochrome_b561_oxidase"/>
</dbReference>
<dbReference type="InterPro" id="IPR011577">
    <property type="entry name" value="Cyt_b561_bac/Ni-Hgenase"/>
</dbReference>
<evidence type="ECO:0000256" key="8">
    <source>
        <dbReference type="ARBA" id="ARBA00022982"/>
    </source>
</evidence>
<evidence type="ECO:0000313" key="16">
    <source>
        <dbReference type="Proteomes" id="UP001596111"/>
    </source>
</evidence>
<gene>
    <name evidence="15" type="ORF">ACFPPB_16840</name>
</gene>
<dbReference type="RefSeq" id="WP_377329196.1">
    <property type="nucleotide sequence ID" value="NZ_JBHSNG010000024.1"/>
</dbReference>
<evidence type="ECO:0000256" key="11">
    <source>
        <dbReference type="ARBA" id="ARBA00023136"/>
    </source>
</evidence>
<feature type="domain" description="Cytochrome b561 bacterial/Ni-hydrogenase" evidence="14">
    <location>
        <begin position="13"/>
        <end position="182"/>
    </location>
</feature>
<feature type="transmembrane region" description="Helical" evidence="13">
    <location>
        <begin position="54"/>
        <end position="73"/>
    </location>
</feature>
<evidence type="ECO:0000256" key="10">
    <source>
        <dbReference type="ARBA" id="ARBA00023004"/>
    </source>
</evidence>
<keyword evidence="8" id="KW-0249">Electron transport</keyword>
<evidence type="ECO:0000256" key="7">
    <source>
        <dbReference type="ARBA" id="ARBA00022723"/>
    </source>
</evidence>
<keyword evidence="10" id="KW-0408">Iron</keyword>
<sequence>MTNIVDVCGAGPRYDRTTIALHWLTALLVVALFALAEIWDFLPRGAPLKTQLHSLHISLGIVLAVVIAMRLGWRAARGRRLPAVGAGLQAWAAKAMHYALYLLLVVQIVLGFAWRWAQAESFQFFWLFPLRFSTVRDATLAHTLGNLHDITAWTIMVLAGLHAAVALMHHYVLKDGVLKRMLVDGDGR</sequence>
<comment type="cofactor">
    <cofactor evidence="1">
        <name>heme b</name>
        <dbReference type="ChEBI" id="CHEBI:60344"/>
    </cofactor>
</comment>
<dbReference type="Proteomes" id="UP001596111">
    <property type="component" value="Unassembled WGS sequence"/>
</dbReference>
<keyword evidence="4" id="KW-1003">Cell membrane</keyword>
<evidence type="ECO:0000256" key="13">
    <source>
        <dbReference type="SAM" id="Phobius"/>
    </source>
</evidence>
<feature type="transmembrane region" description="Helical" evidence="13">
    <location>
        <begin position="150"/>
        <end position="172"/>
    </location>
</feature>
<comment type="subcellular location">
    <subcellularLocation>
        <location evidence="2">Cell membrane</location>
        <topology evidence="2">Multi-pass membrane protein</topology>
    </subcellularLocation>
</comment>
<evidence type="ECO:0000259" key="14">
    <source>
        <dbReference type="Pfam" id="PF01292"/>
    </source>
</evidence>
<feature type="transmembrane region" description="Helical" evidence="13">
    <location>
        <begin position="98"/>
        <end position="117"/>
    </location>
</feature>
<evidence type="ECO:0000256" key="2">
    <source>
        <dbReference type="ARBA" id="ARBA00004651"/>
    </source>
</evidence>
<reference evidence="16" key="1">
    <citation type="journal article" date="2019" name="Int. J. Syst. Evol. Microbiol.">
        <title>The Global Catalogue of Microorganisms (GCM) 10K type strain sequencing project: providing services to taxonomists for standard genome sequencing and annotation.</title>
        <authorList>
            <consortium name="The Broad Institute Genomics Platform"/>
            <consortium name="The Broad Institute Genome Sequencing Center for Infectious Disease"/>
            <person name="Wu L."/>
            <person name="Ma J."/>
        </authorList>
    </citation>
    <scope>NUCLEOTIDE SEQUENCE [LARGE SCALE GENOMIC DNA]</scope>
    <source>
        <strain evidence="16">CGMCC 1.13587</strain>
    </source>
</reference>
<evidence type="ECO:0000256" key="1">
    <source>
        <dbReference type="ARBA" id="ARBA00001970"/>
    </source>
</evidence>
<dbReference type="Pfam" id="PF01292">
    <property type="entry name" value="Ni_hydr_CYTB"/>
    <property type="match status" value="1"/>
</dbReference>
<accession>A0ABW0T0A6</accession>
<evidence type="ECO:0000256" key="4">
    <source>
        <dbReference type="ARBA" id="ARBA00022475"/>
    </source>
</evidence>
<dbReference type="SUPFAM" id="SSF81342">
    <property type="entry name" value="Transmembrane di-heme cytochromes"/>
    <property type="match status" value="1"/>
</dbReference>
<evidence type="ECO:0000256" key="9">
    <source>
        <dbReference type="ARBA" id="ARBA00022989"/>
    </source>
</evidence>
<evidence type="ECO:0000313" key="15">
    <source>
        <dbReference type="EMBL" id="MFC5582784.1"/>
    </source>
</evidence>
<evidence type="ECO:0000256" key="6">
    <source>
        <dbReference type="ARBA" id="ARBA00022692"/>
    </source>
</evidence>
<dbReference type="InterPro" id="IPR016174">
    <property type="entry name" value="Di-haem_cyt_TM"/>
</dbReference>
<evidence type="ECO:0000256" key="5">
    <source>
        <dbReference type="ARBA" id="ARBA00022617"/>
    </source>
</evidence>
<feature type="transmembrane region" description="Helical" evidence="13">
    <location>
        <begin position="21"/>
        <end position="42"/>
    </location>
</feature>
<name>A0ABW0T0A6_9GAMM</name>
<keyword evidence="9 13" id="KW-1133">Transmembrane helix</keyword>
<keyword evidence="5" id="KW-0349">Heme</keyword>
<dbReference type="PANTHER" id="PTHR30529">
    <property type="entry name" value="CYTOCHROME B561"/>
    <property type="match status" value="1"/>
</dbReference>
<keyword evidence="11 13" id="KW-0472">Membrane</keyword>
<keyword evidence="16" id="KW-1185">Reference proteome</keyword>
<dbReference type="EMBL" id="JBHSNG010000024">
    <property type="protein sequence ID" value="MFC5582784.1"/>
    <property type="molecule type" value="Genomic_DNA"/>
</dbReference>
<keyword evidence="6 13" id="KW-0812">Transmembrane</keyword>
<keyword evidence="3" id="KW-0813">Transport</keyword>
<organism evidence="15 16">
    <name type="scientific">Rhodanobacter terrae</name>
    <dbReference type="NCBI Taxonomy" id="418647"/>
    <lineage>
        <taxon>Bacteria</taxon>
        <taxon>Pseudomonadati</taxon>
        <taxon>Pseudomonadota</taxon>
        <taxon>Gammaproteobacteria</taxon>
        <taxon>Lysobacterales</taxon>
        <taxon>Rhodanobacteraceae</taxon>
        <taxon>Rhodanobacter</taxon>
    </lineage>
</organism>
<comment type="similarity">
    <text evidence="12">Belongs to the cytochrome b561 family.</text>
</comment>
<dbReference type="PANTHER" id="PTHR30529:SF1">
    <property type="entry name" value="CYTOCHROME B561 HOMOLOG 2"/>
    <property type="match status" value="1"/>
</dbReference>
<evidence type="ECO:0000256" key="3">
    <source>
        <dbReference type="ARBA" id="ARBA00022448"/>
    </source>
</evidence>